<dbReference type="InterPro" id="IPR036047">
    <property type="entry name" value="F-box-like_dom_sf"/>
</dbReference>
<feature type="domain" description="F-box" evidence="1">
    <location>
        <begin position="86"/>
        <end position="133"/>
    </location>
</feature>
<sequence length="497" mass="54168">MEYDDIYGYEESYNDHGYQYLLEGEGDPYQPGYYDDGVGDMGGVGVGIGGTPGGPSGGANPGGYASGAVGGGGMVGLTHGNGNGNGSQLVLLPEHVLAQVFGYVGVGGLVACAMRVCSAWTALYRVASLWRHLWLPKYAVVLPYLPRNCLRDLVLEAPLADRRQDAIDACRLLNRYGQHHVRSITLMGHGIDTALMEFFARILTPNVTQIRFDHVGLSFERKLFLNVMQQATHLSSLHITRRPFRRATILSPLLSLFSTSLTHLRLDNLAADQIPNIGALVPNLVSLELDGLIEVVFWANSPAALAAIGLDPSLISTSAAPDINDRHHSSATTAITSNTTIPTSASASSIPTSSSSSSSLYFAIMPNLKHLRITNVEYTEDCDEAISKLMTFMVARTPVLDDLVFSCQNYLIDIWQCAEFWANIKTFEAANCLVTSDFLSVLYQGLLQLQNHHLSKTGYFPNHILRLRLKDCEIEDAHLAQQLFGEYLTVVSTTPTA</sequence>
<reference evidence="2" key="1">
    <citation type="submission" date="2020-05" db="EMBL/GenBank/DDBJ databases">
        <title>Phylogenomic resolution of chytrid fungi.</title>
        <authorList>
            <person name="Stajich J.E."/>
            <person name="Amses K."/>
            <person name="Simmons R."/>
            <person name="Seto K."/>
            <person name="Myers J."/>
            <person name="Bonds A."/>
            <person name="Quandt C.A."/>
            <person name="Barry K."/>
            <person name="Liu P."/>
            <person name="Grigoriev I."/>
            <person name="Longcore J.E."/>
            <person name="James T.Y."/>
        </authorList>
    </citation>
    <scope>NUCLEOTIDE SEQUENCE</scope>
    <source>
        <strain evidence="2">JEL0513</strain>
    </source>
</reference>
<dbReference type="EMBL" id="JADGJH010002132">
    <property type="protein sequence ID" value="KAJ3102978.1"/>
    <property type="molecule type" value="Genomic_DNA"/>
</dbReference>
<comment type="caution">
    <text evidence="2">The sequence shown here is derived from an EMBL/GenBank/DDBJ whole genome shotgun (WGS) entry which is preliminary data.</text>
</comment>
<dbReference type="SUPFAM" id="SSF52047">
    <property type="entry name" value="RNI-like"/>
    <property type="match status" value="1"/>
</dbReference>
<accession>A0AAD5X8V2</accession>
<dbReference type="InterPro" id="IPR032675">
    <property type="entry name" value="LRR_dom_sf"/>
</dbReference>
<proteinExistence type="predicted"/>
<dbReference type="Pfam" id="PF12937">
    <property type="entry name" value="F-box-like"/>
    <property type="match status" value="1"/>
</dbReference>
<evidence type="ECO:0000313" key="3">
    <source>
        <dbReference type="Proteomes" id="UP001211907"/>
    </source>
</evidence>
<dbReference type="InterPro" id="IPR001810">
    <property type="entry name" value="F-box_dom"/>
</dbReference>
<name>A0AAD5X8V2_9FUNG</name>
<dbReference type="PROSITE" id="PS50181">
    <property type="entry name" value="FBOX"/>
    <property type="match status" value="1"/>
</dbReference>
<keyword evidence="3" id="KW-1185">Reference proteome</keyword>
<dbReference type="SUPFAM" id="SSF81383">
    <property type="entry name" value="F-box domain"/>
    <property type="match status" value="1"/>
</dbReference>
<evidence type="ECO:0000259" key="1">
    <source>
        <dbReference type="PROSITE" id="PS50181"/>
    </source>
</evidence>
<dbReference type="Gene3D" id="1.20.1280.50">
    <property type="match status" value="1"/>
</dbReference>
<dbReference type="Proteomes" id="UP001211907">
    <property type="component" value="Unassembled WGS sequence"/>
</dbReference>
<organism evidence="2 3">
    <name type="scientific">Physocladia obscura</name>
    <dbReference type="NCBI Taxonomy" id="109957"/>
    <lineage>
        <taxon>Eukaryota</taxon>
        <taxon>Fungi</taxon>
        <taxon>Fungi incertae sedis</taxon>
        <taxon>Chytridiomycota</taxon>
        <taxon>Chytridiomycota incertae sedis</taxon>
        <taxon>Chytridiomycetes</taxon>
        <taxon>Chytridiales</taxon>
        <taxon>Chytriomycetaceae</taxon>
        <taxon>Physocladia</taxon>
    </lineage>
</organism>
<dbReference type="Gene3D" id="3.80.10.10">
    <property type="entry name" value="Ribonuclease Inhibitor"/>
    <property type="match status" value="1"/>
</dbReference>
<gene>
    <name evidence="2" type="ORF">HK100_004281</name>
</gene>
<protein>
    <recommendedName>
        <fullName evidence="1">F-box domain-containing protein</fullName>
    </recommendedName>
</protein>
<dbReference type="AlphaFoldDB" id="A0AAD5X8V2"/>
<evidence type="ECO:0000313" key="2">
    <source>
        <dbReference type="EMBL" id="KAJ3102978.1"/>
    </source>
</evidence>